<gene>
    <name evidence="2" type="ORF">UFOPK3609_02043</name>
</gene>
<organism evidence="2">
    <name type="scientific">freshwater metagenome</name>
    <dbReference type="NCBI Taxonomy" id="449393"/>
    <lineage>
        <taxon>unclassified sequences</taxon>
        <taxon>metagenomes</taxon>
        <taxon>ecological metagenomes</taxon>
    </lineage>
</organism>
<evidence type="ECO:0000313" key="2">
    <source>
        <dbReference type="EMBL" id="CAB4933060.1"/>
    </source>
</evidence>
<reference evidence="2" key="1">
    <citation type="submission" date="2020-05" db="EMBL/GenBank/DDBJ databases">
        <authorList>
            <person name="Chiriac C."/>
            <person name="Salcher M."/>
            <person name="Ghai R."/>
            <person name="Kavagutti S V."/>
        </authorList>
    </citation>
    <scope>NUCLEOTIDE SEQUENCE</scope>
</reference>
<dbReference type="AlphaFoldDB" id="A0A6J7IQL0"/>
<sequence length="130" mass="12996">MTWEAISSSRRRSRCAAHAPTRATTATPPVEPTARTGPDSRATVASTVASASPTPLSGRGAGNPSRVAARATGDEAAERSMPSWATDPAAARAVSTSIPAGSGAVHCRTTSCSTDCAVPSSRSRGTSTAA</sequence>
<feature type="compositionally biased region" description="Low complexity" evidence="1">
    <location>
        <begin position="16"/>
        <end position="55"/>
    </location>
</feature>
<feature type="region of interest" description="Disordered" evidence="1">
    <location>
        <begin position="1"/>
        <end position="88"/>
    </location>
</feature>
<evidence type="ECO:0000256" key="1">
    <source>
        <dbReference type="SAM" id="MobiDB-lite"/>
    </source>
</evidence>
<protein>
    <submittedName>
        <fullName evidence="2">Unannotated protein</fullName>
    </submittedName>
</protein>
<accession>A0A6J7IQL0</accession>
<dbReference type="EMBL" id="CAFBMQ010000403">
    <property type="protein sequence ID" value="CAB4933060.1"/>
    <property type="molecule type" value="Genomic_DNA"/>
</dbReference>
<proteinExistence type="predicted"/>
<feature type="region of interest" description="Disordered" evidence="1">
    <location>
        <begin position="109"/>
        <end position="130"/>
    </location>
</feature>
<name>A0A6J7IQL0_9ZZZZ</name>